<sequence>MLKKSLEAALRPTLLAMTGKGCAPKEGKKPDFSHFLSYIDQNALEIDVKERKIYKGHQEISELFKEWISCGSNWQCKVSNESFTGGEELIRYAYEMTLHEGNDTKMVIDKTQYWKKDGDKYLMELDYYTTKISNI</sequence>
<evidence type="ECO:0000313" key="2">
    <source>
        <dbReference type="WBParaSite" id="MBELARI_LOCUS12088"/>
    </source>
</evidence>
<reference evidence="2 3" key="1">
    <citation type="submission" date="2024-02" db="UniProtKB">
        <authorList>
            <consortium name="WormBaseParasite"/>
        </authorList>
    </citation>
    <scope>IDENTIFICATION</scope>
</reference>
<dbReference type="AlphaFoldDB" id="A0AAF3EGD5"/>
<evidence type="ECO:0000313" key="1">
    <source>
        <dbReference type="Proteomes" id="UP000887575"/>
    </source>
</evidence>
<protein>
    <submittedName>
        <fullName evidence="2 3">SnoaL-like domain-containing protein</fullName>
    </submittedName>
</protein>
<organism evidence="1 3">
    <name type="scientific">Mesorhabditis belari</name>
    <dbReference type="NCBI Taxonomy" id="2138241"/>
    <lineage>
        <taxon>Eukaryota</taxon>
        <taxon>Metazoa</taxon>
        <taxon>Ecdysozoa</taxon>
        <taxon>Nematoda</taxon>
        <taxon>Chromadorea</taxon>
        <taxon>Rhabditida</taxon>
        <taxon>Rhabditina</taxon>
        <taxon>Rhabditomorpha</taxon>
        <taxon>Rhabditoidea</taxon>
        <taxon>Rhabditidae</taxon>
        <taxon>Mesorhabditinae</taxon>
        <taxon>Mesorhabditis</taxon>
    </lineage>
</organism>
<evidence type="ECO:0000313" key="3">
    <source>
        <dbReference type="WBParaSite" id="MBELARI_LOCUS1306"/>
    </source>
</evidence>
<dbReference type="Proteomes" id="UP000887575">
    <property type="component" value="Unassembled WGS sequence"/>
</dbReference>
<dbReference type="WBParaSite" id="MBELARI_LOCUS12088">
    <property type="protein sequence ID" value="MBELARI_LOCUS12088"/>
    <property type="gene ID" value="MBELARI_LOCUS12088"/>
</dbReference>
<keyword evidence="1" id="KW-1185">Reference proteome</keyword>
<name>A0AAF3EGD5_9BILA</name>
<dbReference type="WBParaSite" id="MBELARI_LOCUS1306">
    <property type="protein sequence ID" value="MBELARI_LOCUS1306"/>
    <property type="gene ID" value="MBELARI_LOCUS1306"/>
</dbReference>
<proteinExistence type="predicted"/>
<accession>A0AAF3EGD5</accession>